<dbReference type="RefSeq" id="WP_331376426.1">
    <property type="nucleotide sequence ID" value="NZ_CP133152.1"/>
</dbReference>
<protein>
    <submittedName>
        <fullName evidence="1">Uncharacterized protein</fullName>
    </submittedName>
</protein>
<sequence length="66" mass="6738">MLKINPKSLRTRSGNPLRIRHAAANETLCAVVVHGMADATTPVVTNVAVSSRPSAMGGSASLPAAN</sequence>
<evidence type="ECO:0000313" key="2">
    <source>
        <dbReference type="Proteomes" id="UP001432360"/>
    </source>
</evidence>
<dbReference type="EMBL" id="CP133152">
    <property type="protein sequence ID" value="WVT07408.1"/>
    <property type="molecule type" value="Genomic_DNA"/>
</dbReference>
<reference evidence="1" key="1">
    <citation type="submission" date="2023-08" db="EMBL/GenBank/DDBJ databases">
        <title>Complete genome sequence of Sinorhizobium chiapanecum ITTG S70 isolated from Acaciella angustissima nodules in Chiapas-Mexico.</title>
        <authorList>
            <person name="Rincon-Rosales R."/>
            <person name="Rogel M.A."/>
            <person name="Rincon-Medina C.I."/>
            <person name="Guerrero G."/>
            <person name="Manzano-Gomez L.A."/>
            <person name="Lopez-Lopez A."/>
            <person name="Rincon Molina F.A."/>
            <person name="Martinez-Romero E."/>
        </authorList>
    </citation>
    <scope>NUCLEOTIDE SEQUENCE</scope>
    <source>
        <strain evidence="1">ITTG S70</strain>
        <plasmid evidence="1">pSchITTGS70d</plasmid>
    </source>
</reference>
<name>A0ABZ2BK66_9HYPH</name>
<keyword evidence="1" id="KW-0614">Plasmid</keyword>
<keyword evidence="2" id="KW-1185">Reference proteome</keyword>
<evidence type="ECO:0000313" key="1">
    <source>
        <dbReference type="EMBL" id="WVT07408.1"/>
    </source>
</evidence>
<geneLocation type="plasmid" evidence="1 2">
    <name>pSchITTGS70d</name>
</geneLocation>
<gene>
    <name evidence="1" type="ORF">RB548_24860</name>
</gene>
<dbReference type="Proteomes" id="UP001432360">
    <property type="component" value="Plasmid pSchITTGS70d"/>
</dbReference>
<organism evidence="1 2">
    <name type="scientific">Sinorhizobium chiapasense</name>
    <dbReference type="NCBI Taxonomy" id="501572"/>
    <lineage>
        <taxon>Bacteria</taxon>
        <taxon>Pseudomonadati</taxon>
        <taxon>Pseudomonadota</taxon>
        <taxon>Alphaproteobacteria</taxon>
        <taxon>Hyphomicrobiales</taxon>
        <taxon>Rhizobiaceae</taxon>
        <taxon>Sinorhizobium/Ensifer group</taxon>
        <taxon>Sinorhizobium</taxon>
    </lineage>
</organism>
<accession>A0ABZ2BK66</accession>
<proteinExistence type="predicted"/>